<gene>
    <name evidence="3" type="ORF">K457DRAFT_232665</name>
</gene>
<evidence type="ECO:0000313" key="3">
    <source>
        <dbReference type="EMBL" id="OAQ23359.1"/>
    </source>
</evidence>
<dbReference type="AlphaFoldDB" id="A0A197JG17"/>
<dbReference type="Proteomes" id="UP000078512">
    <property type="component" value="Unassembled WGS sequence"/>
</dbReference>
<feature type="region of interest" description="Disordered" evidence="1">
    <location>
        <begin position="88"/>
        <end position="114"/>
    </location>
</feature>
<evidence type="ECO:0000313" key="4">
    <source>
        <dbReference type="Proteomes" id="UP000078512"/>
    </source>
</evidence>
<accession>A0A197JG17</accession>
<dbReference type="EMBL" id="KV442121">
    <property type="protein sequence ID" value="OAQ23359.1"/>
    <property type="molecule type" value="Genomic_DNA"/>
</dbReference>
<proteinExistence type="predicted"/>
<protein>
    <submittedName>
        <fullName evidence="3">Uncharacterized protein</fullName>
    </submittedName>
</protein>
<feature type="compositionally biased region" description="Polar residues" evidence="1">
    <location>
        <begin position="90"/>
        <end position="100"/>
    </location>
</feature>
<keyword evidence="2" id="KW-0732">Signal</keyword>
<reference evidence="3 4" key="1">
    <citation type="submission" date="2016-05" db="EMBL/GenBank/DDBJ databases">
        <title>Genome sequencing reveals origins of a unique bacterial endosymbiosis in the earliest lineages of terrestrial Fungi.</title>
        <authorList>
            <consortium name="DOE Joint Genome Institute"/>
            <person name="Uehling J."/>
            <person name="Gryganskyi A."/>
            <person name="Hameed K."/>
            <person name="Tschaplinski T."/>
            <person name="Misztal P."/>
            <person name="Wu S."/>
            <person name="Desiro A."/>
            <person name="Vande Pol N."/>
            <person name="Du Z.-Y."/>
            <person name="Zienkiewicz A."/>
            <person name="Zienkiewicz K."/>
            <person name="Morin E."/>
            <person name="Tisserant E."/>
            <person name="Splivallo R."/>
            <person name="Hainaut M."/>
            <person name="Henrissat B."/>
            <person name="Ohm R."/>
            <person name="Kuo A."/>
            <person name="Yan J."/>
            <person name="Lipzen A."/>
            <person name="Nolan M."/>
            <person name="Labutti K."/>
            <person name="Barry K."/>
            <person name="Goldstein A."/>
            <person name="Labbe J."/>
            <person name="Schadt C."/>
            <person name="Tuskan G."/>
            <person name="Grigoriev I."/>
            <person name="Martin F."/>
            <person name="Vilgalys R."/>
            <person name="Bonito G."/>
        </authorList>
    </citation>
    <scope>NUCLEOTIDE SEQUENCE [LARGE SCALE GENOMIC DNA]</scope>
    <source>
        <strain evidence="3 4">AG-77</strain>
    </source>
</reference>
<organism evidence="3 4">
    <name type="scientific">Linnemannia elongata AG-77</name>
    <dbReference type="NCBI Taxonomy" id="1314771"/>
    <lineage>
        <taxon>Eukaryota</taxon>
        <taxon>Fungi</taxon>
        <taxon>Fungi incertae sedis</taxon>
        <taxon>Mucoromycota</taxon>
        <taxon>Mortierellomycotina</taxon>
        <taxon>Mortierellomycetes</taxon>
        <taxon>Mortierellales</taxon>
        <taxon>Mortierellaceae</taxon>
        <taxon>Linnemannia</taxon>
    </lineage>
</organism>
<keyword evidence="4" id="KW-1185">Reference proteome</keyword>
<evidence type="ECO:0000256" key="2">
    <source>
        <dbReference type="SAM" id="SignalP"/>
    </source>
</evidence>
<feature type="chain" id="PRO_5008275904" evidence="2">
    <location>
        <begin position="23"/>
        <end position="114"/>
    </location>
</feature>
<sequence>MGLLLLLPFSPFALFFLSFAHSFRQRHHPSLPSPNTPPYIRHPTLLNIAIFVHQNPPPGISNPLKQSNKVIPAFTRYLPDSVFSEYIGHPNQSSAANQLTPPNPASARTKRKKE</sequence>
<evidence type="ECO:0000256" key="1">
    <source>
        <dbReference type="SAM" id="MobiDB-lite"/>
    </source>
</evidence>
<name>A0A197JG17_9FUNG</name>
<feature type="signal peptide" evidence="2">
    <location>
        <begin position="1"/>
        <end position="22"/>
    </location>
</feature>